<sequence length="137" mass="16046">MILRLSRLAILNYRSIKFCSARPNSTKPTEDISRPVVYTRSAANQWKAQYSREGGPNTRLWYEPYVVLTSIAVFLIYFCILREESDIDRKFDKSLYDHIEGLEEKQLIISLKYNEEHGLDTKAIVTRLEELAKDNKK</sequence>
<keyword evidence="1" id="KW-0472">Membrane</keyword>
<gene>
    <name evidence="3" type="ORF">PPYR_12803</name>
</gene>
<reference evidence="2" key="1">
    <citation type="journal article" date="2016" name="Sci. Rep.">
        <title>Molecular characterization of firefly nuptial gifts: a multi-omics approach sheds light on postcopulatory sexual selection.</title>
        <authorList>
            <person name="Al-Wathiqui N."/>
            <person name="Fallon T.R."/>
            <person name="South A."/>
            <person name="Weng J.K."/>
            <person name="Lewis S.M."/>
        </authorList>
    </citation>
    <scope>NUCLEOTIDE SEQUENCE</scope>
</reference>
<dbReference type="EMBL" id="VVIM01000009">
    <property type="protein sequence ID" value="KAB0793183.1"/>
    <property type="molecule type" value="Genomic_DNA"/>
</dbReference>
<dbReference type="EMBL" id="GEZM01049121">
    <property type="protein sequence ID" value="JAV76085.1"/>
    <property type="molecule type" value="Transcribed_RNA"/>
</dbReference>
<dbReference type="InParanoid" id="A0A1Y1LVN6"/>
<organism evidence="2">
    <name type="scientific">Photinus pyralis</name>
    <name type="common">Common eastern firefly</name>
    <name type="synonym">Lampyris pyralis</name>
    <dbReference type="NCBI Taxonomy" id="7054"/>
    <lineage>
        <taxon>Eukaryota</taxon>
        <taxon>Metazoa</taxon>
        <taxon>Ecdysozoa</taxon>
        <taxon>Arthropoda</taxon>
        <taxon>Hexapoda</taxon>
        <taxon>Insecta</taxon>
        <taxon>Pterygota</taxon>
        <taxon>Neoptera</taxon>
        <taxon>Endopterygota</taxon>
        <taxon>Coleoptera</taxon>
        <taxon>Polyphaga</taxon>
        <taxon>Elateriformia</taxon>
        <taxon>Elateroidea</taxon>
        <taxon>Lampyridae</taxon>
        <taxon>Lampyrinae</taxon>
        <taxon>Photinus</taxon>
    </lineage>
</organism>
<keyword evidence="1" id="KW-0812">Transmembrane</keyword>
<evidence type="ECO:0000256" key="1">
    <source>
        <dbReference type="SAM" id="Phobius"/>
    </source>
</evidence>
<dbReference type="InterPro" id="IPR029160">
    <property type="entry name" value="UQCC4"/>
</dbReference>
<evidence type="ECO:0000313" key="4">
    <source>
        <dbReference type="Proteomes" id="UP000327044"/>
    </source>
</evidence>
<keyword evidence="1" id="KW-1133">Transmembrane helix</keyword>
<dbReference type="Proteomes" id="UP000327044">
    <property type="component" value="Unassembled WGS sequence"/>
</dbReference>
<dbReference type="AlphaFoldDB" id="A0A1Y1LVN6"/>
<dbReference type="OrthoDB" id="5783753at2759"/>
<evidence type="ECO:0000313" key="3">
    <source>
        <dbReference type="EMBL" id="KAB0793183.1"/>
    </source>
</evidence>
<proteinExistence type="predicted"/>
<keyword evidence="4" id="KW-1185">Reference proteome</keyword>
<protein>
    <submittedName>
        <fullName evidence="2">Uncharacterized protein</fullName>
    </submittedName>
</protein>
<accession>A0A1Y1LVN6</accession>
<reference evidence="3 4" key="2">
    <citation type="journal article" date="2018" name="Elife">
        <title>Firefly genomes illuminate parallel origins of bioluminescence in beetles.</title>
        <authorList>
            <person name="Fallon T.R."/>
            <person name="Lower S.E."/>
            <person name="Chang C.H."/>
            <person name="Bessho-Uehara M."/>
            <person name="Martin G.J."/>
            <person name="Bewick A.J."/>
            <person name="Behringer M."/>
            <person name="Debat H.J."/>
            <person name="Wong I."/>
            <person name="Day J.C."/>
            <person name="Suvorov A."/>
            <person name="Silva C.J."/>
            <person name="Stanger-Hall K.F."/>
            <person name="Hall D.W."/>
            <person name="Schmitz R.J."/>
            <person name="Nelson D.R."/>
            <person name="Lewis S.M."/>
            <person name="Shigenobu S."/>
            <person name="Bybee S.M."/>
            <person name="Larracuente A.M."/>
            <person name="Oba Y."/>
            <person name="Weng J.K."/>
        </authorList>
    </citation>
    <scope>NUCLEOTIDE SEQUENCE [LARGE SCALE GENOMIC DNA]</scope>
    <source>
        <strain evidence="3">1611_PpyrPB1</strain>
        <tissue evidence="3">Whole body</tissue>
    </source>
</reference>
<evidence type="ECO:0000313" key="2">
    <source>
        <dbReference type="EMBL" id="JAV76085.1"/>
    </source>
</evidence>
<feature type="transmembrane region" description="Helical" evidence="1">
    <location>
        <begin position="60"/>
        <end position="80"/>
    </location>
</feature>
<dbReference type="PANTHER" id="PTHR35268:SF1">
    <property type="entry name" value="UBIQUINOL-CYTOCHROME-C REDUCTASE COMPLEX ASSEMBLY FACTOR 4"/>
    <property type="match status" value="1"/>
</dbReference>
<dbReference type="Pfam" id="PF15013">
    <property type="entry name" value="CCSMST1"/>
    <property type="match status" value="1"/>
</dbReference>
<dbReference type="PANTHER" id="PTHR35268">
    <property type="entry name" value="PROTEIN CCSMST1"/>
    <property type="match status" value="1"/>
</dbReference>
<name>A0A1Y1LVN6_PHOPY</name>
<reference evidence="3" key="3">
    <citation type="submission" date="2019-08" db="EMBL/GenBank/DDBJ databases">
        <authorList>
            <consortium name="Photinus pyralis genome working group"/>
            <person name="Fallon T.R."/>
            <person name="Sander Lower S.E."/>
            <person name="Weng J.-K."/>
        </authorList>
    </citation>
    <scope>NUCLEOTIDE SEQUENCE</scope>
    <source>
        <strain evidence="3">1611_PpyrPB1</strain>
        <tissue evidence="3">Whole body</tissue>
    </source>
</reference>